<feature type="signal peptide" evidence="1">
    <location>
        <begin position="1"/>
        <end position="18"/>
    </location>
</feature>
<dbReference type="Proteomes" id="UP000294564">
    <property type="component" value="Unassembled WGS sequence"/>
</dbReference>
<sequence length="971" mass="106266">MKRIILTFFCLLSVYINAQDGATTCDMAEPMCSDNAGVKIFNNVTNIPGSGQIGCLITTPNPAWFFIRVQSSGDLNFRIIQSSNFDTSGNPSGSPIDVDFVAWGPFSSPDSNCTNLANNCLDNAGNSITCPNNTALPDYYINNDDNTNIVDCSYDGTSIETFTINNAQAGEFYILLITNFENIPGQIKLEQTNFGTSGAGATDCSIIVGELGPDQSVCNGTPITLDGTPVTGTATSYEWQIDTGSGFTTISGETNAILTINNDQSGIYRVIITDDTGNTTSDDVTITYYPIPIANTPTDINFCDADMDGFNTFDLENDVTPQILGSQDPNLFEINYFLSQADADNNNVPNAITSPYTNPTPNSNQTIYVRIHNTLAPEACYDTTQFNLSVSALPAPSQPTDIIVCDDVPNGGDTDGFYNDFILSTKDSEVLGGLDPTLFNVSYHTTLSGAQTDNSTDAIDKNNPYRNATINEQTIYVRIENVANTNCFVASDPATAFIPFRLVIHPLPVIANNPAQINQCDTDSDLTTNINLTQAEISISNNHTNETFQYYPTQADAIADTAQIADPVSHSASDGDSVWVRTISNQGCFRISRLDITISFAGDVAYNEEFTTCDDFLDADGNDTINNDDRDGIANFDISPAIDDIKSLFDPTIRNDLDVLFFETEADRDAVINQIPDPANYRNTNIPASTQQSIFVKIINRINNDCTGLGEFFIRVLPLPEFEITTPQIVCLNSPSFIEAEMPDGTYTYEWRRNGVIDTSSTSETLDITQGGTYEVTAINTTTNCTRTRRIIVSESIIATLTEDDVTIIDDSTNNSITIGNNNNNLGIGDYEFALQDESNNIIRDFQDTPMFENLNGGVYTILVRDKNGCGVAELEVSVLEFPKYFTPNNDGVNDVWVVKGASTTFYPQSSIHIFDRYGNPITEIAIDGQGWDGLYNGKVLPSNDYWFNIELTDRNGNKITRKGHFSLLRK</sequence>
<dbReference type="Pfam" id="PF22352">
    <property type="entry name" value="K319L-like_PKD"/>
    <property type="match status" value="1"/>
</dbReference>
<reference evidence="2 3" key="1">
    <citation type="submission" date="2019-03" db="EMBL/GenBank/DDBJ databases">
        <title>Genomic Encyclopedia of Type Strains, Phase IV (KMG-IV): sequencing the most valuable type-strain genomes for metagenomic binning, comparative biology and taxonomic classification.</title>
        <authorList>
            <person name="Goeker M."/>
        </authorList>
    </citation>
    <scope>NUCLEOTIDE SEQUENCE [LARGE SCALE GENOMIC DNA]</scope>
    <source>
        <strain evidence="2 3">DSM 14836</strain>
    </source>
</reference>
<comment type="caution">
    <text evidence="2">The sequence shown here is derived from an EMBL/GenBank/DDBJ whole genome shotgun (WGS) entry which is preliminary data.</text>
</comment>
<dbReference type="EMBL" id="SLXM01000002">
    <property type="protein sequence ID" value="TCP26820.1"/>
    <property type="molecule type" value="Genomic_DNA"/>
</dbReference>
<keyword evidence="1" id="KW-0732">Signal</keyword>
<dbReference type="RefSeq" id="WP_132793597.1">
    <property type="nucleotide sequence ID" value="NZ_SLXM01000002.1"/>
</dbReference>
<protein>
    <submittedName>
        <fullName evidence="2">Gliding motility-associated-like protein</fullName>
    </submittedName>
</protein>
<dbReference type="InterPro" id="IPR026341">
    <property type="entry name" value="T9SS_type_B"/>
</dbReference>
<dbReference type="SUPFAM" id="SSF49299">
    <property type="entry name" value="PKD domain"/>
    <property type="match status" value="1"/>
</dbReference>
<dbReference type="OrthoDB" id="9765926at2"/>
<evidence type="ECO:0000313" key="3">
    <source>
        <dbReference type="Proteomes" id="UP000294564"/>
    </source>
</evidence>
<gene>
    <name evidence="2" type="ORF">EV195_102162</name>
</gene>
<name>A0A4R2NXF2_9FLAO</name>
<evidence type="ECO:0000313" key="2">
    <source>
        <dbReference type="EMBL" id="TCP26820.1"/>
    </source>
</evidence>
<dbReference type="InterPro" id="IPR013783">
    <property type="entry name" value="Ig-like_fold"/>
</dbReference>
<dbReference type="Pfam" id="PF13585">
    <property type="entry name" value="CHU_C"/>
    <property type="match status" value="1"/>
</dbReference>
<organism evidence="2 3">
    <name type="scientific">Tenacibaculum skagerrakense</name>
    <dbReference type="NCBI Taxonomy" id="186571"/>
    <lineage>
        <taxon>Bacteria</taxon>
        <taxon>Pseudomonadati</taxon>
        <taxon>Bacteroidota</taxon>
        <taxon>Flavobacteriia</taxon>
        <taxon>Flavobacteriales</taxon>
        <taxon>Flavobacteriaceae</taxon>
        <taxon>Tenacibaculum</taxon>
    </lineage>
</organism>
<dbReference type="Gene3D" id="2.60.40.10">
    <property type="entry name" value="Immunoglobulins"/>
    <property type="match status" value="2"/>
</dbReference>
<feature type="chain" id="PRO_5020934756" evidence="1">
    <location>
        <begin position="19"/>
        <end position="971"/>
    </location>
</feature>
<dbReference type="AlphaFoldDB" id="A0A4R2NXF2"/>
<dbReference type="NCBIfam" id="TIGR04131">
    <property type="entry name" value="Bac_Flav_CTERM"/>
    <property type="match status" value="1"/>
</dbReference>
<accession>A0A4R2NXF2</accession>
<keyword evidence="3" id="KW-1185">Reference proteome</keyword>
<evidence type="ECO:0000256" key="1">
    <source>
        <dbReference type="SAM" id="SignalP"/>
    </source>
</evidence>
<dbReference type="InterPro" id="IPR035986">
    <property type="entry name" value="PKD_dom_sf"/>
</dbReference>
<proteinExistence type="predicted"/>